<dbReference type="EMBL" id="JJMP01000003">
    <property type="protein sequence ID" value="RYC51873.1"/>
    <property type="molecule type" value="Genomic_DNA"/>
</dbReference>
<dbReference type="InterPro" id="IPR013783">
    <property type="entry name" value="Ig-like_fold"/>
</dbReference>
<feature type="signal peptide" evidence="4">
    <location>
        <begin position="1"/>
        <end position="24"/>
    </location>
</feature>
<evidence type="ECO:0000256" key="2">
    <source>
        <dbReference type="ARBA" id="ARBA00023277"/>
    </source>
</evidence>
<feature type="domain" description="Cellulase Ig-like" evidence="6">
    <location>
        <begin position="269"/>
        <end position="351"/>
    </location>
</feature>
<dbReference type="PANTHER" id="PTHR40469:SF2">
    <property type="entry name" value="GALACTOSE-BINDING DOMAIN-LIKE SUPERFAMILY PROTEIN"/>
    <property type="match status" value="1"/>
</dbReference>
<dbReference type="SUPFAM" id="SSF52317">
    <property type="entry name" value="Class I glutamine amidotransferase-like"/>
    <property type="match status" value="1"/>
</dbReference>
<dbReference type="Pfam" id="PF06283">
    <property type="entry name" value="ThuA"/>
    <property type="match status" value="1"/>
</dbReference>
<feature type="domain" description="ThuA-like" evidence="7">
    <location>
        <begin position="34"/>
        <end position="252"/>
    </location>
</feature>
<dbReference type="GO" id="GO:0008810">
    <property type="term" value="F:cellulase activity"/>
    <property type="evidence" value="ECO:0007669"/>
    <property type="project" value="InterPro"/>
</dbReference>
<dbReference type="RefSeq" id="WP_129653436.1">
    <property type="nucleotide sequence ID" value="NZ_ML142908.1"/>
</dbReference>
<dbReference type="Gene3D" id="1.50.10.10">
    <property type="match status" value="1"/>
</dbReference>
<evidence type="ECO:0000256" key="4">
    <source>
        <dbReference type="SAM" id="SignalP"/>
    </source>
</evidence>
<proteinExistence type="inferred from homology"/>
<accession>A0A444VM76</accession>
<dbReference type="PANTHER" id="PTHR40469">
    <property type="entry name" value="SECRETED GLYCOSYL HYDROLASE"/>
    <property type="match status" value="1"/>
</dbReference>
<dbReference type="Gene3D" id="2.60.40.10">
    <property type="entry name" value="Immunoglobulins"/>
    <property type="match status" value="1"/>
</dbReference>
<feature type="chain" id="PRO_5019320695" description="Glycosyl hydrolase" evidence="4">
    <location>
        <begin position="25"/>
        <end position="837"/>
    </location>
</feature>
<comment type="caution">
    <text evidence="8">The sequence shown here is derived from an EMBL/GenBank/DDBJ whole genome shotgun (WGS) entry which is preliminary data.</text>
</comment>
<comment type="similarity">
    <text evidence="1">Belongs to the glycosyl hydrolase 9 (cellulase E) family.</text>
</comment>
<dbReference type="Pfam" id="PF00759">
    <property type="entry name" value="Glyco_hydro_9"/>
    <property type="match status" value="1"/>
</dbReference>
<reference evidence="8 9" key="1">
    <citation type="submission" date="2014-04" db="EMBL/GenBank/DDBJ databases">
        <title>Whole genome of Muricauda olearia.</title>
        <authorList>
            <person name="Zhang X.-H."/>
            <person name="Tang K."/>
        </authorList>
    </citation>
    <scope>NUCLEOTIDE SEQUENCE [LARGE SCALE GENOMIC DNA]</scope>
    <source>
        <strain evidence="8 9">Th120</strain>
    </source>
</reference>
<dbReference type="InterPro" id="IPR004197">
    <property type="entry name" value="Cellulase_Ig-like"/>
</dbReference>
<dbReference type="InterPro" id="IPR001701">
    <property type="entry name" value="Glyco_hydro_9"/>
</dbReference>
<evidence type="ECO:0008006" key="10">
    <source>
        <dbReference type="Google" id="ProtNLM"/>
    </source>
</evidence>
<organism evidence="8 9">
    <name type="scientific">Flagellimonas olearia</name>
    <dbReference type="NCBI Taxonomy" id="552546"/>
    <lineage>
        <taxon>Bacteria</taxon>
        <taxon>Pseudomonadati</taxon>
        <taxon>Bacteroidota</taxon>
        <taxon>Flavobacteriia</taxon>
        <taxon>Flavobacteriales</taxon>
        <taxon>Flavobacteriaceae</taxon>
        <taxon>Flagellimonas</taxon>
    </lineage>
</organism>
<keyword evidence="3" id="KW-0624">Polysaccharide degradation</keyword>
<dbReference type="Proteomes" id="UP000290261">
    <property type="component" value="Unassembled WGS sequence"/>
</dbReference>
<dbReference type="InterPro" id="IPR029010">
    <property type="entry name" value="ThuA-like"/>
</dbReference>
<dbReference type="CDD" id="cd02850">
    <property type="entry name" value="E_set_Cellulase_N"/>
    <property type="match status" value="1"/>
</dbReference>
<dbReference type="Pfam" id="PF02927">
    <property type="entry name" value="CelD_N"/>
    <property type="match status" value="1"/>
</dbReference>
<evidence type="ECO:0000313" key="8">
    <source>
        <dbReference type="EMBL" id="RYC51873.1"/>
    </source>
</evidence>
<evidence type="ECO:0000259" key="6">
    <source>
        <dbReference type="Pfam" id="PF02927"/>
    </source>
</evidence>
<evidence type="ECO:0000256" key="3">
    <source>
        <dbReference type="ARBA" id="ARBA00023326"/>
    </source>
</evidence>
<feature type="domain" description="Glycoside hydrolase family 9" evidence="5">
    <location>
        <begin position="377"/>
        <end position="774"/>
    </location>
</feature>
<protein>
    <recommendedName>
        <fullName evidence="10">Glycosyl hydrolase</fullName>
    </recommendedName>
</protein>
<keyword evidence="9" id="KW-1185">Reference proteome</keyword>
<dbReference type="GO" id="GO:0000272">
    <property type="term" value="P:polysaccharide catabolic process"/>
    <property type="evidence" value="ECO:0007669"/>
    <property type="project" value="UniProtKB-KW"/>
</dbReference>
<evidence type="ECO:0000259" key="7">
    <source>
        <dbReference type="Pfam" id="PF06283"/>
    </source>
</evidence>
<dbReference type="InterPro" id="IPR029062">
    <property type="entry name" value="Class_I_gatase-like"/>
</dbReference>
<evidence type="ECO:0000313" key="9">
    <source>
        <dbReference type="Proteomes" id="UP000290261"/>
    </source>
</evidence>
<dbReference type="InterPro" id="IPR012341">
    <property type="entry name" value="6hp_glycosidase-like_sf"/>
</dbReference>
<evidence type="ECO:0000259" key="5">
    <source>
        <dbReference type="Pfam" id="PF00759"/>
    </source>
</evidence>
<keyword evidence="2" id="KW-0119">Carbohydrate metabolism</keyword>
<name>A0A444VM76_9FLAO</name>
<dbReference type="InterPro" id="IPR014756">
    <property type="entry name" value="Ig_E-set"/>
</dbReference>
<dbReference type="AlphaFoldDB" id="A0A444VM76"/>
<dbReference type="SUPFAM" id="SSF81296">
    <property type="entry name" value="E set domains"/>
    <property type="match status" value="1"/>
</dbReference>
<dbReference type="SUPFAM" id="SSF48208">
    <property type="entry name" value="Six-hairpin glycosidases"/>
    <property type="match status" value="1"/>
</dbReference>
<dbReference type="InterPro" id="IPR008928">
    <property type="entry name" value="6-hairpin_glycosidase_sf"/>
</dbReference>
<sequence length="837" mass="94754">MKSRQFFISALWVFTLIGLGTLHAQEHDTKKNKVFVIGAVDQYHSPMADKSESMFAQLANKNNFELHFTRDTSEINPLNLAQYDVFVQLHVAPFDLSAAQQYAIQQFMEKGKGWIGIHAAGLTGTQFDQKGKEYWKWYENLLGGVIYSPHPPLQDGLVRIVNSEHPITKGLSASFTLRDEWYEFDRLPSPPVNILAIADESTYEPRKPMGYHPVVWTNPSYDKAVYISIGHHTSSCDNPDYRTLVGNAINWAADQHGKEERQMDSFLESQATILVNQVGYDSNLPKEAVLKTKAPIPSGKAFALVDTRTGEKVFTGSIGKSEQVMDWSDDWYTTINFSQFNTPGFYNIQIAFDGNNLQSFDFEINHQLISKSLIPAITKFFYGQRADSEEELIGDSNVKLFGSETTVDLRGGWCDASGDVSKYFSHLAYTNYMNPQQTPLVDWSMMETVESIPNLLEASGIKDSLIQETFYGADYIMKSLSPEGYFYMTLFSYFKKDPKERRVVGLLANSKTTSDYQSGFREGGGMGVAALARISTWKWKSKYRPSEYLKAAEKAYAHLLENSTKYIDDHTENILDDYSALMASTELWLATGKPKYQKDARTRAEKLVQRQSEEGFFWSDDAKTRPFWHASDAGLPLIALIRYLDAEKDSELRSQTLSTLKKFIDYQLQISAETANPFQYPRQTFKYEGTIMNGFFIPHENESGWWWQGENARIGSLATALLKGGRLVYPAPTHLGVSPELEQSISAYLNWILGTNPYQVCMMYGYGQVNVPYMASMYGHGSGIGGISNGITGFKEKPDGSGIDFRYEDSGNEWRWSEQWIPHTAWFLQALTALESK</sequence>
<dbReference type="Gene3D" id="3.40.50.880">
    <property type="match status" value="1"/>
</dbReference>
<evidence type="ECO:0000256" key="1">
    <source>
        <dbReference type="ARBA" id="ARBA00007072"/>
    </source>
</evidence>
<gene>
    <name evidence="8" type="ORF">DN53_08265</name>
</gene>
<keyword evidence="4" id="KW-0732">Signal</keyword>